<dbReference type="HOGENOM" id="CLU_082693_0_1_5"/>
<dbReference type="InterPro" id="IPR023346">
    <property type="entry name" value="Lysozyme-like_dom_sf"/>
</dbReference>
<dbReference type="CAZy" id="GH108">
    <property type="family name" value="Glycoside Hydrolase Family 108"/>
</dbReference>
<accession>B8IDT1</accession>
<dbReference type="SUPFAM" id="SSF53955">
    <property type="entry name" value="Lysozyme-like"/>
    <property type="match status" value="1"/>
</dbReference>
<dbReference type="AlphaFoldDB" id="B8IDT1"/>
<evidence type="ECO:0000259" key="2">
    <source>
        <dbReference type="Pfam" id="PF09374"/>
    </source>
</evidence>
<evidence type="ECO:0000313" key="3">
    <source>
        <dbReference type="EMBL" id="ACL55653.1"/>
    </source>
</evidence>
<dbReference type="eggNOG" id="COG3926">
    <property type="taxonomic scope" value="Bacteria"/>
</dbReference>
<dbReference type="Gene3D" id="1.20.141.10">
    <property type="entry name" value="Chitosanase, subunit A, domain 1"/>
    <property type="match status" value="1"/>
</dbReference>
<feature type="domain" description="TtsA-like Glycoside hydrolase family 108" evidence="1">
    <location>
        <begin position="12"/>
        <end position="94"/>
    </location>
</feature>
<sequence>MAASSYDRALSLVLAHEGGYVDHPDDPGGPTNLGVTLGTLSAVLGRPATRADVKALTPAKVAPIYRARYWDAVRGDDLPAGVDYAVFDFAVNSGPTRAAIALQRLVGVADDGVIGAVTLAAVARTDQRWLINGLCDSRVVFMKSLTKSWPVFGKGWTKRVAGVRTEALAMVKAPVVATATTMARPEGGAPPKAGLVQTGGLLRALKRLWRGKAA</sequence>
<dbReference type="InterPro" id="IPR018537">
    <property type="entry name" value="Peptidoglycan-bd_3"/>
</dbReference>
<evidence type="ECO:0000259" key="1">
    <source>
        <dbReference type="Pfam" id="PF05838"/>
    </source>
</evidence>
<dbReference type="Pfam" id="PF05838">
    <property type="entry name" value="Glyco_hydro_108"/>
    <property type="match status" value="1"/>
</dbReference>
<dbReference type="KEGG" id="mno:Mnod_0617"/>
<name>B8IDT1_METNO</name>
<feature type="domain" description="Peptidoglycan binding" evidence="2">
    <location>
        <begin position="99"/>
        <end position="159"/>
    </location>
</feature>
<keyword evidence="4" id="KW-1185">Reference proteome</keyword>
<protein>
    <submittedName>
        <fullName evidence="3">Uncharacterized protein</fullName>
    </submittedName>
</protein>
<dbReference type="Pfam" id="PF09374">
    <property type="entry name" value="PG_binding_3"/>
    <property type="match status" value="1"/>
</dbReference>
<dbReference type="RefSeq" id="WP_015927362.1">
    <property type="nucleotide sequence ID" value="NC_011894.1"/>
</dbReference>
<gene>
    <name evidence="3" type="ordered locus">Mnod_0617</name>
</gene>
<reference evidence="3 4" key="1">
    <citation type="submission" date="2009-01" db="EMBL/GenBank/DDBJ databases">
        <title>Complete sequence of chromosome of Methylobacterium nodulans ORS 2060.</title>
        <authorList>
            <consortium name="US DOE Joint Genome Institute"/>
            <person name="Lucas S."/>
            <person name="Copeland A."/>
            <person name="Lapidus A."/>
            <person name="Glavina del Rio T."/>
            <person name="Dalin E."/>
            <person name="Tice H."/>
            <person name="Bruce D."/>
            <person name="Goodwin L."/>
            <person name="Pitluck S."/>
            <person name="Sims D."/>
            <person name="Brettin T."/>
            <person name="Detter J.C."/>
            <person name="Han C."/>
            <person name="Larimer F."/>
            <person name="Land M."/>
            <person name="Hauser L."/>
            <person name="Kyrpides N."/>
            <person name="Ivanova N."/>
            <person name="Marx C.J."/>
            <person name="Richardson P."/>
        </authorList>
    </citation>
    <scope>NUCLEOTIDE SEQUENCE [LARGE SCALE GENOMIC DNA]</scope>
    <source>
        <strain evidence="4">LMG 21967 / CNCM I-2342 / ORS 2060</strain>
    </source>
</reference>
<dbReference type="Proteomes" id="UP000008207">
    <property type="component" value="Chromosome"/>
</dbReference>
<dbReference type="OrthoDB" id="9815229at2"/>
<dbReference type="EMBL" id="CP001349">
    <property type="protein sequence ID" value="ACL55653.1"/>
    <property type="molecule type" value="Genomic_DNA"/>
</dbReference>
<dbReference type="InterPro" id="IPR008565">
    <property type="entry name" value="TtsA-like_GH18_dom"/>
</dbReference>
<organism evidence="3 4">
    <name type="scientific">Methylobacterium nodulans (strain LMG 21967 / CNCM I-2342 / ORS 2060)</name>
    <dbReference type="NCBI Taxonomy" id="460265"/>
    <lineage>
        <taxon>Bacteria</taxon>
        <taxon>Pseudomonadati</taxon>
        <taxon>Pseudomonadota</taxon>
        <taxon>Alphaproteobacteria</taxon>
        <taxon>Hyphomicrobiales</taxon>
        <taxon>Methylobacteriaceae</taxon>
        <taxon>Methylobacterium</taxon>
    </lineage>
</organism>
<evidence type="ECO:0000313" key="4">
    <source>
        <dbReference type="Proteomes" id="UP000008207"/>
    </source>
</evidence>
<proteinExistence type="predicted"/>
<dbReference type="STRING" id="460265.Mnod_0617"/>
<dbReference type="CDD" id="cd13926">
    <property type="entry name" value="N-acetylmuramidase_GH108"/>
    <property type="match status" value="1"/>
</dbReference>